<protein>
    <submittedName>
        <fullName evidence="4">Phage minor structural protein</fullName>
    </submittedName>
</protein>
<feature type="compositionally biased region" description="Gly residues" evidence="1">
    <location>
        <begin position="594"/>
        <end position="610"/>
    </location>
</feature>
<dbReference type="Pfam" id="PF06605">
    <property type="entry name" value="Prophage_tail"/>
    <property type="match status" value="1"/>
</dbReference>
<dbReference type="InterPro" id="IPR010572">
    <property type="entry name" value="Tail_dom"/>
</dbReference>
<dbReference type="InterPro" id="IPR041219">
    <property type="entry name" value="Phage_lysozyme2"/>
</dbReference>
<evidence type="ECO:0000313" key="7">
    <source>
        <dbReference type="Proteomes" id="UP000014158"/>
    </source>
</evidence>
<evidence type="ECO:0000259" key="3">
    <source>
        <dbReference type="Pfam" id="PF18013"/>
    </source>
</evidence>
<evidence type="ECO:0000313" key="5">
    <source>
        <dbReference type="EMBL" id="EOT75752.1"/>
    </source>
</evidence>
<gene>
    <name evidence="5" type="ORF">I590_02576</name>
    <name evidence="4" type="ORF">UAK_02632</name>
</gene>
<reference evidence="4 6" key="1">
    <citation type="submission" date="2013-02" db="EMBL/GenBank/DDBJ databases">
        <title>The Genome Sequence of Enterococcus raffinosus ATCC_49464.</title>
        <authorList>
            <consortium name="The Broad Institute Genome Sequencing Platform"/>
            <consortium name="The Broad Institute Genome Sequencing Center for Infectious Disease"/>
            <person name="Earl A.M."/>
            <person name="Gilmore M.S."/>
            <person name="Lebreton F."/>
            <person name="Walker B."/>
            <person name="Young S.K."/>
            <person name="Zeng Q."/>
            <person name="Gargeya S."/>
            <person name="Fitzgerald M."/>
            <person name="Haas B."/>
            <person name="Abouelleil A."/>
            <person name="Alvarado L."/>
            <person name="Arachchi H.M."/>
            <person name="Berlin A.M."/>
            <person name="Chapman S.B."/>
            <person name="Dewar J."/>
            <person name="Goldberg J."/>
            <person name="Griggs A."/>
            <person name="Gujja S."/>
            <person name="Hansen M."/>
            <person name="Howarth C."/>
            <person name="Imamovic A."/>
            <person name="Larimer J."/>
            <person name="McCowan C."/>
            <person name="Murphy C."/>
            <person name="Neiman D."/>
            <person name="Pearson M."/>
            <person name="Priest M."/>
            <person name="Roberts A."/>
            <person name="Saif S."/>
            <person name="Shea T."/>
            <person name="Sisk P."/>
            <person name="Sykes S."/>
            <person name="Wortman J."/>
            <person name="Nusbaum C."/>
            <person name="Birren B."/>
        </authorList>
    </citation>
    <scope>NUCLEOTIDE SEQUENCE [LARGE SCALE GENOMIC DNA]</scope>
    <source>
        <strain evidence="4 6">ATCC 49464</strain>
    </source>
</reference>
<reference evidence="5 7" key="2">
    <citation type="submission" date="2013-03" db="EMBL/GenBank/DDBJ databases">
        <title>The Genome Sequence of Enterococcus raffinosus ATCC_49464 (PacBio/Illumina hybrid assembly).</title>
        <authorList>
            <consortium name="The Broad Institute Genomics Platform"/>
            <consortium name="The Broad Institute Genome Sequencing Center for Infectious Disease"/>
            <person name="Earl A."/>
            <person name="Russ C."/>
            <person name="Gilmore M."/>
            <person name="Surin D."/>
            <person name="Walker B."/>
            <person name="Young S."/>
            <person name="Zeng Q."/>
            <person name="Gargeya S."/>
            <person name="Fitzgerald M."/>
            <person name="Haas B."/>
            <person name="Abouelleil A."/>
            <person name="Allen A.W."/>
            <person name="Alvarado L."/>
            <person name="Arachchi H.M."/>
            <person name="Berlin A.M."/>
            <person name="Chapman S.B."/>
            <person name="Gainer-Dewar J."/>
            <person name="Goldberg J."/>
            <person name="Griggs A."/>
            <person name="Gujja S."/>
            <person name="Hansen M."/>
            <person name="Howarth C."/>
            <person name="Imamovic A."/>
            <person name="Ireland A."/>
            <person name="Larimer J."/>
            <person name="McCowan C."/>
            <person name="Murphy C."/>
            <person name="Pearson M."/>
            <person name="Poon T.W."/>
            <person name="Priest M."/>
            <person name="Roberts A."/>
            <person name="Saif S."/>
            <person name="Shea T."/>
            <person name="Sisk P."/>
            <person name="Sykes S."/>
            <person name="Wortman J."/>
            <person name="Nusbaum C."/>
            <person name="Birren B."/>
        </authorList>
    </citation>
    <scope>NUCLEOTIDE SEQUENCE [LARGE SCALE GENOMIC DNA]</scope>
    <source>
        <strain evidence="5 7">ATCC 49464</strain>
    </source>
</reference>
<evidence type="ECO:0000256" key="1">
    <source>
        <dbReference type="SAM" id="MobiDB-lite"/>
    </source>
</evidence>
<feature type="domain" description="Tail spike" evidence="2">
    <location>
        <begin position="133"/>
        <end position="342"/>
    </location>
</feature>
<dbReference type="eggNOG" id="COG4926">
    <property type="taxonomic scope" value="Bacteria"/>
</dbReference>
<dbReference type="Gene3D" id="3.90.1720.10">
    <property type="entry name" value="endopeptidase domain like (from Nostoc punctiforme)"/>
    <property type="match status" value="1"/>
</dbReference>
<evidence type="ECO:0000313" key="6">
    <source>
        <dbReference type="Proteomes" id="UP000013877"/>
    </source>
</evidence>
<sequence>MKPRIYEPTEKDFSHNGLGVLSEATRADVREAANGVYELEVEHPLKSRFKKYFENGYQIKAKPNDQEDFHVFEIKRTYEDTNGNNILIYAQSRTYKLGNREVQHVKINSQNGSGAMKAITAGMDERSDIELFSDIQTVSSTVFEARNVLNCIAGEQGSLLQYWGGEIKREPFRLSLLRRRGRDNVGTVRYGKDLQGLKITFDWQSIVTRCLPYADLQDTEDGQTKRIYGKKVDSDLIKNYPDVYAKHVQFTEEQGVKDQASLDKAAAKYFISVNPGCDKPKVSVELEFEKLTDSEEAKEFARLRNYGLFDTFFVYHKLYDIHVETKITEVLYDSLNEKVKKISAGDAQIAFYKQQNYEFQETIKTLTKKGYMSDFLDYVTNLINGVEGGSVLQYPKNKPHSTYYLDTDSRETAKDVVVLNNQGIGFSRTGWLGPFVNAWGINGDLNADFIRVGRIRAKMMETSFNGVGDTLKLVGGLLQVYNKEKRIMELSKKGMEFWSDKGSIGTIGTTDSAGNPFSEASTPTPIPDNALVIRTEGDGKYILISPNKGKGFVMLANGTTIHFGDMNIQGKVQIYKDVDIKGKLTLGGREVFPGQGGGSSGSTGGQGNGWNGQYPPEVQTDAEKFAWQAWVMLLSLGYSQAAAAGILGNINGEAGPSMNPDTDQIGGPAYGAIQFDGSAYPLVPPATYNGRVYVQNLMRAAGITDDYRTMAAQMRLVDWANSNGQWIGKVAPTTVAGYKALSDPSQAAYAFENNFERPATAHPDRQGYAVYWYNKFKDLKIPQANSDIVSVAKSLLGYFTYQLIHGEAYIGSVANPDRNGVTDCSRYVWLVLAKAGYRVPANMQWYTGSMTADARGAHQWLQEIAPEQSKAGDIIIYNVGGGAGANGHTAILLEPYRGNDTQIIQMGGDGRFSGVNTSTMGYSFGSLLGGDRCIARAVK</sequence>
<dbReference type="EMBL" id="AJAL01000014">
    <property type="protein sequence ID" value="EOH77059.1"/>
    <property type="molecule type" value="Genomic_DNA"/>
</dbReference>
<feature type="domain" description="Phage tail lysozyme" evidence="3">
    <location>
        <begin position="626"/>
        <end position="776"/>
    </location>
</feature>
<dbReference type="Proteomes" id="UP000014158">
    <property type="component" value="Unassembled WGS sequence"/>
</dbReference>
<dbReference type="Gene3D" id="1.10.530.10">
    <property type="match status" value="1"/>
</dbReference>
<comment type="caution">
    <text evidence="4">The sequence shown here is derived from an EMBL/GenBank/DDBJ whole genome shotgun (WGS) entry which is preliminary data.</text>
</comment>
<dbReference type="InterPro" id="IPR038765">
    <property type="entry name" value="Papain-like_cys_pep_sf"/>
</dbReference>
<keyword evidence="7" id="KW-1185">Reference proteome</keyword>
<dbReference type="EMBL" id="ASWF01000003">
    <property type="protein sequence ID" value="EOT75752.1"/>
    <property type="molecule type" value="Genomic_DNA"/>
</dbReference>
<dbReference type="OrthoDB" id="9805070at2"/>
<evidence type="ECO:0000259" key="2">
    <source>
        <dbReference type="Pfam" id="PF06605"/>
    </source>
</evidence>
<dbReference type="AlphaFoldDB" id="R2RM77"/>
<dbReference type="HOGENOM" id="CLU_015042_0_0_9"/>
<dbReference type="NCBIfam" id="TIGR01665">
    <property type="entry name" value="put_anti_recept"/>
    <property type="match status" value="1"/>
</dbReference>
<name>R2RM77_9ENTE</name>
<dbReference type="RefSeq" id="WP_010745840.1">
    <property type="nucleotide sequence ID" value="NZ_ASWF01000003.1"/>
</dbReference>
<organism evidence="4 6">
    <name type="scientific">Enterococcus raffinosus ATCC 49464</name>
    <dbReference type="NCBI Taxonomy" id="1158602"/>
    <lineage>
        <taxon>Bacteria</taxon>
        <taxon>Bacillati</taxon>
        <taxon>Bacillota</taxon>
        <taxon>Bacilli</taxon>
        <taxon>Lactobacillales</taxon>
        <taxon>Enterococcaceae</taxon>
        <taxon>Enterococcus</taxon>
    </lineage>
</organism>
<evidence type="ECO:0000313" key="4">
    <source>
        <dbReference type="EMBL" id="EOH77059.1"/>
    </source>
</evidence>
<dbReference type="SUPFAM" id="SSF54001">
    <property type="entry name" value="Cysteine proteinases"/>
    <property type="match status" value="1"/>
</dbReference>
<dbReference type="InterPro" id="IPR007119">
    <property type="entry name" value="Phage_tail_spike_N"/>
</dbReference>
<feature type="region of interest" description="Disordered" evidence="1">
    <location>
        <begin position="589"/>
        <end position="617"/>
    </location>
</feature>
<dbReference type="Pfam" id="PF18013">
    <property type="entry name" value="Phage_lysozyme2"/>
    <property type="match status" value="1"/>
</dbReference>
<dbReference type="Proteomes" id="UP000013877">
    <property type="component" value="Unassembled WGS sequence"/>
</dbReference>
<dbReference type="eggNOG" id="COG0791">
    <property type="taxonomic scope" value="Bacteria"/>
</dbReference>
<accession>R2RM77</accession>
<dbReference type="PATRIC" id="fig|1158602.3.peg.2632"/>
<proteinExistence type="predicted"/>